<dbReference type="RefSeq" id="WP_065727732.1">
    <property type="nucleotide sequence ID" value="NZ_CP016428.1"/>
</dbReference>
<sequence>MGDNSDLAGTSEGERHDQLDGIDWSKAAPSWVSMFTGLVLPLLGLALLVGSVDFALSWLVGRWVSPSSMSQLPLAAIMFPPALIIAFGCCKLFLHLKDAMRTAYRSGKRQDVV</sequence>
<dbReference type="EMBL" id="CP016428">
    <property type="protein sequence ID" value="ANW00454.1"/>
    <property type="molecule type" value="Genomic_DNA"/>
</dbReference>
<feature type="transmembrane region" description="Helical" evidence="2">
    <location>
        <begin position="35"/>
        <end position="60"/>
    </location>
</feature>
<keyword evidence="2" id="KW-0472">Membrane</keyword>
<reference evidence="3 4" key="1">
    <citation type="submission" date="2016-07" db="EMBL/GenBank/DDBJ databases">
        <title>Complete genome sequence of Bradyrhizobium icense LMTR 13T, a potential inoculant strain isolated from lima bean (Phaseolus lunatus) in Peru.</title>
        <authorList>
            <person name="Ormeno-Orrillo E."/>
            <person name="Duran D."/>
            <person name="Rogel M.A."/>
            <person name="Rey L."/>
            <person name="Imperial J."/>
            <person name="Ruiz-Argueso T."/>
            <person name="Martinez-Romero E."/>
        </authorList>
    </citation>
    <scope>NUCLEOTIDE SEQUENCE [LARGE SCALE GENOMIC DNA]</scope>
    <source>
        <strain evidence="3 4">LMTR 13</strain>
    </source>
</reference>
<keyword evidence="2" id="KW-0812">Transmembrane</keyword>
<proteinExistence type="predicted"/>
<feature type="region of interest" description="Disordered" evidence="1">
    <location>
        <begin position="1"/>
        <end position="21"/>
    </location>
</feature>
<protein>
    <submittedName>
        <fullName evidence="3">Uncharacterized protein</fullName>
    </submittedName>
</protein>
<dbReference type="Proteomes" id="UP000092839">
    <property type="component" value="Chromosome"/>
</dbReference>
<gene>
    <name evidence="3" type="ORF">LMTR13_10025</name>
</gene>
<evidence type="ECO:0000256" key="2">
    <source>
        <dbReference type="SAM" id="Phobius"/>
    </source>
</evidence>
<evidence type="ECO:0000313" key="4">
    <source>
        <dbReference type="Proteomes" id="UP000092839"/>
    </source>
</evidence>
<dbReference type="AlphaFoldDB" id="A0A1B1UCI0"/>
<name>A0A1B1UCI0_9BRAD</name>
<evidence type="ECO:0000313" key="3">
    <source>
        <dbReference type="EMBL" id="ANW00454.1"/>
    </source>
</evidence>
<feature type="transmembrane region" description="Helical" evidence="2">
    <location>
        <begin position="72"/>
        <end position="94"/>
    </location>
</feature>
<evidence type="ECO:0000256" key="1">
    <source>
        <dbReference type="SAM" id="MobiDB-lite"/>
    </source>
</evidence>
<dbReference type="KEGG" id="bic:LMTR13_10025"/>
<accession>A0A1B1UCI0</accession>
<keyword evidence="4" id="KW-1185">Reference proteome</keyword>
<keyword evidence="2" id="KW-1133">Transmembrane helix</keyword>
<organism evidence="3 4">
    <name type="scientific">Bradyrhizobium icense</name>
    <dbReference type="NCBI Taxonomy" id="1274631"/>
    <lineage>
        <taxon>Bacteria</taxon>
        <taxon>Pseudomonadati</taxon>
        <taxon>Pseudomonadota</taxon>
        <taxon>Alphaproteobacteria</taxon>
        <taxon>Hyphomicrobiales</taxon>
        <taxon>Nitrobacteraceae</taxon>
        <taxon>Bradyrhizobium</taxon>
    </lineage>
</organism>